<feature type="coiled-coil region" evidence="6">
    <location>
        <begin position="232"/>
        <end position="280"/>
    </location>
</feature>
<protein>
    <submittedName>
        <fullName evidence="8">Uncharacterized protein</fullName>
    </submittedName>
</protein>
<feature type="region of interest" description="Disordered" evidence="7">
    <location>
        <begin position="151"/>
        <end position="210"/>
    </location>
</feature>
<dbReference type="GO" id="GO:0005634">
    <property type="term" value="C:nucleus"/>
    <property type="evidence" value="ECO:0007669"/>
    <property type="project" value="UniProtKB-SubCell"/>
</dbReference>
<feature type="region of interest" description="Disordered" evidence="7">
    <location>
        <begin position="1"/>
        <end position="111"/>
    </location>
</feature>
<keyword evidence="9" id="KW-1185">Reference proteome</keyword>
<evidence type="ECO:0000313" key="9">
    <source>
        <dbReference type="Proteomes" id="UP000812966"/>
    </source>
</evidence>
<evidence type="ECO:0000256" key="6">
    <source>
        <dbReference type="SAM" id="Coils"/>
    </source>
</evidence>
<accession>A0A8K0NPY3</accession>
<evidence type="ECO:0000256" key="3">
    <source>
        <dbReference type="ARBA" id="ARBA00022737"/>
    </source>
</evidence>
<dbReference type="PANTHER" id="PTHR15263:SF1">
    <property type="entry name" value="NF-KAPPA-B INHIBITOR-LIKE PROTEIN 1"/>
    <property type="match status" value="1"/>
</dbReference>
<name>A0A8K0NPY3_9TREE</name>
<feature type="compositionally biased region" description="Basic and acidic residues" evidence="7">
    <location>
        <begin position="26"/>
        <end position="39"/>
    </location>
</feature>
<dbReference type="InterPro" id="IPR038753">
    <property type="entry name" value="NFKBIL1"/>
</dbReference>
<evidence type="ECO:0000256" key="2">
    <source>
        <dbReference type="ARBA" id="ARBA00022553"/>
    </source>
</evidence>
<dbReference type="AlphaFoldDB" id="A0A8K0NPY3"/>
<dbReference type="PANTHER" id="PTHR15263">
    <property type="entry name" value="I-KAPPA-B-LIKE PROTEIN IKBL"/>
    <property type="match status" value="1"/>
</dbReference>
<keyword evidence="4" id="KW-0040">ANK repeat</keyword>
<evidence type="ECO:0000256" key="1">
    <source>
        <dbReference type="ARBA" id="ARBA00004123"/>
    </source>
</evidence>
<keyword evidence="5" id="KW-0539">Nucleus</keyword>
<dbReference type="EMBL" id="JABELV010000022">
    <property type="protein sequence ID" value="KAG7563028.1"/>
    <property type="molecule type" value="Genomic_DNA"/>
</dbReference>
<keyword evidence="2" id="KW-0597">Phosphoprotein</keyword>
<dbReference type="OrthoDB" id="412109at2759"/>
<gene>
    <name evidence="8" type="ORF">FFLO_01586</name>
</gene>
<comment type="subcellular location">
    <subcellularLocation>
        <location evidence="1">Nucleus</location>
    </subcellularLocation>
</comment>
<keyword evidence="6" id="KW-0175">Coiled coil</keyword>
<dbReference type="Proteomes" id="UP000812966">
    <property type="component" value="Unassembled WGS sequence"/>
</dbReference>
<sequence length="429" mass="50020">MDQIGRDAADDQNAGPSYRPPKLKMKLKETKLEREERRWRKEQRRLRKESGRLYRANGVSPVAGMAITPPRPTGDSREESISPPRKRIRRTTSIEGEGTFEPSRPDVGRNAYMQDWDDDVWQPQPSAYKRDAEAARAVRDEQEWRQKMFDLMADEEQGPIDLTSGRYRSPPLRTARHYEPDDAGDGSPASPHIPERIRRAAGWKHDTPDYANMDEEEYSEAIRYGMWRRRNKEEVERQERAAKFKHEEAEIKARLKRMQEEEEKKRIEVLKRETGKAEQRRREREMIDYATKWQILRTGRAEPDKDPSASPPLRLVEIPWPVFLGAETAAFHPTMLKPERISAFFGALLEYELGQKQEADGPTIKAPPKGDTLTLRRVLRDAILAYHPDRFIGRYLNLVHVPEQEMVREAVIRCSQIINDLANENKDKF</sequence>
<organism evidence="8 9">
    <name type="scientific">Filobasidium floriforme</name>
    <dbReference type="NCBI Taxonomy" id="5210"/>
    <lineage>
        <taxon>Eukaryota</taxon>
        <taxon>Fungi</taxon>
        <taxon>Dikarya</taxon>
        <taxon>Basidiomycota</taxon>
        <taxon>Agaricomycotina</taxon>
        <taxon>Tremellomycetes</taxon>
        <taxon>Filobasidiales</taxon>
        <taxon>Filobasidiaceae</taxon>
        <taxon>Filobasidium</taxon>
    </lineage>
</organism>
<proteinExistence type="predicted"/>
<keyword evidence="3" id="KW-0677">Repeat</keyword>
<feature type="compositionally biased region" description="Basic and acidic residues" evidence="7">
    <location>
        <begin position="193"/>
        <end position="208"/>
    </location>
</feature>
<dbReference type="GO" id="GO:0043124">
    <property type="term" value="P:negative regulation of canonical NF-kappaB signal transduction"/>
    <property type="evidence" value="ECO:0007669"/>
    <property type="project" value="InterPro"/>
</dbReference>
<reference evidence="8" key="1">
    <citation type="submission" date="2020-04" db="EMBL/GenBank/DDBJ databases">
        <title>Analysis of mating type loci in Filobasidium floriforme.</title>
        <authorList>
            <person name="Nowrousian M."/>
        </authorList>
    </citation>
    <scope>NUCLEOTIDE SEQUENCE</scope>
    <source>
        <strain evidence="8">CBS 6242</strain>
    </source>
</reference>
<evidence type="ECO:0000256" key="4">
    <source>
        <dbReference type="ARBA" id="ARBA00023043"/>
    </source>
</evidence>
<evidence type="ECO:0000256" key="5">
    <source>
        <dbReference type="ARBA" id="ARBA00023242"/>
    </source>
</evidence>
<evidence type="ECO:0000256" key="7">
    <source>
        <dbReference type="SAM" id="MobiDB-lite"/>
    </source>
</evidence>
<comment type="caution">
    <text evidence="8">The sequence shown here is derived from an EMBL/GenBank/DDBJ whole genome shotgun (WGS) entry which is preliminary data.</text>
</comment>
<evidence type="ECO:0000313" key="8">
    <source>
        <dbReference type="EMBL" id="KAG7563028.1"/>
    </source>
</evidence>